<dbReference type="InterPro" id="IPR032282">
    <property type="entry name" value="HAGH_C"/>
</dbReference>
<dbReference type="GO" id="GO:0019243">
    <property type="term" value="P:methylglyoxal catabolic process to D-lactate via S-lactoyl-glutathione"/>
    <property type="evidence" value="ECO:0007669"/>
    <property type="project" value="UniProtKB-UniRule"/>
</dbReference>
<dbReference type="OrthoDB" id="9802248at2"/>
<feature type="binding site" evidence="7">
    <location>
        <position position="129"/>
    </location>
    <ligand>
        <name>Zn(2+)</name>
        <dbReference type="ChEBI" id="CHEBI:29105"/>
        <label>1</label>
    </ligand>
</feature>
<evidence type="ECO:0000256" key="5">
    <source>
        <dbReference type="ARBA" id="ARBA00022801"/>
    </source>
</evidence>
<dbReference type="NCBIfam" id="TIGR03413">
    <property type="entry name" value="GSH_gloB"/>
    <property type="match status" value="1"/>
</dbReference>
<feature type="binding site" evidence="7">
    <location>
        <position position="59"/>
    </location>
    <ligand>
        <name>Zn(2+)</name>
        <dbReference type="ChEBI" id="CHEBI:29105"/>
        <label>2</label>
    </ligand>
</feature>
<evidence type="ECO:0000256" key="3">
    <source>
        <dbReference type="ARBA" id="ARBA00006759"/>
    </source>
</evidence>
<feature type="binding site" evidence="7">
    <location>
        <position position="167"/>
    </location>
    <ligand>
        <name>Zn(2+)</name>
        <dbReference type="ChEBI" id="CHEBI:29105"/>
        <label>2</label>
    </ligand>
</feature>
<comment type="similarity">
    <text evidence="3 7">Belongs to the metallo-beta-lactamase superfamily. Glyoxalase II family.</text>
</comment>
<keyword evidence="4 7" id="KW-0479">Metal-binding</keyword>
<dbReference type="Pfam" id="PF16123">
    <property type="entry name" value="HAGH_C"/>
    <property type="match status" value="1"/>
</dbReference>
<reference evidence="9 10" key="1">
    <citation type="submission" date="2019-02" db="EMBL/GenBank/DDBJ databases">
        <title>Genomic Encyclopedia of Type Strains, Phase IV (KMG-IV): sequencing the most valuable type-strain genomes for metagenomic binning, comparative biology and taxonomic classification.</title>
        <authorList>
            <person name="Goeker M."/>
        </authorList>
    </citation>
    <scope>NUCLEOTIDE SEQUENCE [LARGE SCALE GENOMIC DNA]</scope>
    <source>
        <strain evidence="9 10">DSM 21056</strain>
    </source>
</reference>
<feature type="binding site" evidence="7">
    <location>
        <position position="112"/>
    </location>
    <ligand>
        <name>Zn(2+)</name>
        <dbReference type="ChEBI" id="CHEBI:29105"/>
        <label>1</label>
    </ligand>
</feature>
<dbReference type="InterPro" id="IPR036866">
    <property type="entry name" value="RibonucZ/Hydroxyglut_hydro"/>
</dbReference>
<feature type="binding site" evidence="7">
    <location>
        <position position="57"/>
    </location>
    <ligand>
        <name>Zn(2+)</name>
        <dbReference type="ChEBI" id="CHEBI:29105"/>
        <label>1</label>
    </ligand>
</feature>
<evidence type="ECO:0000313" key="10">
    <source>
        <dbReference type="Proteomes" id="UP000292298"/>
    </source>
</evidence>
<evidence type="ECO:0000256" key="7">
    <source>
        <dbReference type="HAMAP-Rule" id="MF_01374"/>
    </source>
</evidence>
<dbReference type="PIRSF" id="PIRSF005457">
    <property type="entry name" value="Glx"/>
    <property type="match status" value="1"/>
</dbReference>
<dbReference type="InterPro" id="IPR001279">
    <property type="entry name" value="Metallo-B-lactamas"/>
</dbReference>
<feature type="binding site" evidence="7">
    <location>
        <position position="129"/>
    </location>
    <ligand>
        <name>Zn(2+)</name>
        <dbReference type="ChEBI" id="CHEBI:29105"/>
        <label>2</label>
    </ligand>
</feature>
<dbReference type="Proteomes" id="UP000292298">
    <property type="component" value="Unassembled WGS sequence"/>
</dbReference>
<feature type="binding site" evidence="7">
    <location>
        <position position="55"/>
    </location>
    <ligand>
        <name>Zn(2+)</name>
        <dbReference type="ChEBI" id="CHEBI:29105"/>
        <label>1</label>
    </ligand>
</feature>
<dbReference type="InterPro" id="IPR050110">
    <property type="entry name" value="Glyoxalase_II_hydrolase"/>
</dbReference>
<evidence type="ECO:0000256" key="6">
    <source>
        <dbReference type="ARBA" id="ARBA00022833"/>
    </source>
</evidence>
<evidence type="ECO:0000259" key="8">
    <source>
        <dbReference type="SMART" id="SM00849"/>
    </source>
</evidence>
<dbReference type="EMBL" id="SHLI01000001">
    <property type="protein sequence ID" value="RZU98017.1"/>
    <property type="molecule type" value="Genomic_DNA"/>
</dbReference>
<organism evidence="9 10">
    <name type="scientific">Spiribacter vilamensis</name>
    <dbReference type="NCBI Taxonomy" id="531306"/>
    <lineage>
        <taxon>Bacteria</taxon>
        <taxon>Pseudomonadati</taxon>
        <taxon>Pseudomonadota</taxon>
        <taxon>Gammaproteobacteria</taxon>
        <taxon>Chromatiales</taxon>
        <taxon>Ectothiorhodospiraceae</taxon>
        <taxon>Spiribacter</taxon>
    </lineage>
</organism>
<keyword evidence="5 7" id="KW-0378">Hydrolase</keyword>
<dbReference type="Gene3D" id="3.60.15.10">
    <property type="entry name" value="Ribonuclease Z/Hydroxyacylglutathione hydrolase-like"/>
    <property type="match status" value="1"/>
</dbReference>
<comment type="pathway">
    <text evidence="2 7">Secondary metabolite metabolism; methylglyoxal degradation; (R)-lactate from methylglyoxal: step 2/2.</text>
</comment>
<dbReference type="CDD" id="cd07723">
    <property type="entry name" value="hydroxyacylglutathione_hydrolase_MBL-fold"/>
    <property type="match status" value="1"/>
</dbReference>
<dbReference type="HAMAP" id="MF_01374">
    <property type="entry name" value="Glyoxalase_2"/>
    <property type="match status" value="1"/>
</dbReference>
<comment type="cofactor">
    <cofactor evidence="7">
        <name>Zn(2+)</name>
        <dbReference type="ChEBI" id="CHEBI:29105"/>
    </cofactor>
    <text evidence="7">Binds 2 Zn(2+) ions per subunit.</text>
</comment>
<dbReference type="EC" id="3.1.2.6" evidence="7"/>
<proteinExistence type="inferred from homology"/>
<comment type="function">
    <text evidence="7">Thiolesterase that catalyzes the hydrolysis of S-D-lactoyl-glutathione to form glutathione and D-lactic acid.</text>
</comment>
<evidence type="ECO:0000256" key="4">
    <source>
        <dbReference type="ARBA" id="ARBA00022723"/>
    </source>
</evidence>
<evidence type="ECO:0000313" key="9">
    <source>
        <dbReference type="EMBL" id="RZU98017.1"/>
    </source>
</evidence>
<dbReference type="InterPro" id="IPR017782">
    <property type="entry name" value="Hydroxyacylglutathione_Hdrlase"/>
</dbReference>
<dbReference type="PANTHER" id="PTHR43705">
    <property type="entry name" value="HYDROXYACYLGLUTATHIONE HYDROLASE"/>
    <property type="match status" value="1"/>
</dbReference>
<accession>A0A4Q8CYP4</accession>
<comment type="caution">
    <text evidence="9">The sequence shown here is derived from an EMBL/GenBank/DDBJ whole genome shotgun (WGS) entry which is preliminary data.</text>
</comment>
<evidence type="ECO:0000256" key="1">
    <source>
        <dbReference type="ARBA" id="ARBA00001623"/>
    </source>
</evidence>
<gene>
    <name evidence="7" type="primary">gloB</name>
    <name evidence="9" type="ORF">EV698_0253</name>
</gene>
<dbReference type="RefSeq" id="WP_130502363.1">
    <property type="nucleotide sequence ID" value="NZ_SHLI01000001.1"/>
</dbReference>
<keyword evidence="6 7" id="KW-0862">Zinc</keyword>
<protein>
    <recommendedName>
        <fullName evidence="7">Hydroxyacylglutathione hydrolase</fullName>
        <ecNumber evidence="7">3.1.2.6</ecNumber>
    </recommendedName>
    <alternativeName>
        <fullName evidence="7">Glyoxalase II</fullName>
        <shortName evidence="7">Glx II</shortName>
    </alternativeName>
</protein>
<dbReference type="SUPFAM" id="SSF56281">
    <property type="entry name" value="Metallo-hydrolase/oxidoreductase"/>
    <property type="match status" value="1"/>
</dbReference>
<evidence type="ECO:0000256" key="2">
    <source>
        <dbReference type="ARBA" id="ARBA00004963"/>
    </source>
</evidence>
<feature type="binding site" evidence="7">
    <location>
        <position position="60"/>
    </location>
    <ligand>
        <name>Zn(2+)</name>
        <dbReference type="ChEBI" id="CHEBI:29105"/>
        <label>2</label>
    </ligand>
</feature>
<name>A0A4Q8CYP4_9GAMM</name>
<dbReference type="InterPro" id="IPR035680">
    <property type="entry name" value="Clx_II_MBL"/>
</dbReference>
<dbReference type="PANTHER" id="PTHR43705:SF1">
    <property type="entry name" value="HYDROXYACYLGLUTATHIONE HYDROLASE GLOB"/>
    <property type="match status" value="1"/>
</dbReference>
<dbReference type="GO" id="GO:0046872">
    <property type="term" value="F:metal ion binding"/>
    <property type="evidence" value="ECO:0007669"/>
    <property type="project" value="UniProtKB-KW"/>
</dbReference>
<dbReference type="GO" id="GO:0004416">
    <property type="term" value="F:hydroxyacylglutathione hydrolase activity"/>
    <property type="evidence" value="ECO:0007669"/>
    <property type="project" value="UniProtKB-UniRule"/>
</dbReference>
<dbReference type="SMART" id="SM00849">
    <property type="entry name" value="Lactamase_B"/>
    <property type="match status" value="1"/>
</dbReference>
<comment type="subunit">
    <text evidence="7">Monomer.</text>
</comment>
<sequence length="255" mass="27514">MIEITPIPVLKDNYTWLIHESQSSGAIVVDPGDTAPVARALESLGLQLSAILITHHHGDHVAGVEGLLADAIPVYGPADSNIPCLTHPLRAGDRLVPDGIDMPLEVLAVPGHTLDHIAYRGDGVLFAGDALFAGGCGRMFEGTPAPMQGYLATLRDLPADTAVYCGHEYTQANLEFAVAAEPENEALQARLERVREQRRRGAITVPSTIGEERATNPFLRWDSAAVVRHATERAGRVPEGPADVFAILRDWKDHF</sequence>
<dbReference type="AlphaFoldDB" id="A0A4Q8CYP4"/>
<feature type="domain" description="Metallo-beta-lactamase" evidence="8">
    <location>
        <begin position="12"/>
        <end position="167"/>
    </location>
</feature>
<dbReference type="UniPathway" id="UPA00619">
    <property type="reaction ID" value="UER00676"/>
</dbReference>
<keyword evidence="10" id="KW-1185">Reference proteome</keyword>
<dbReference type="Pfam" id="PF00753">
    <property type="entry name" value="Lactamase_B"/>
    <property type="match status" value="1"/>
</dbReference>
<comment type="catalytic activity">
    <reaction evidence="1 7">
        <text>an S-(2-hydroxyacyl)glutathione + H2O = a 2-hydroxy carboxylate + glutathione + H(+)</text>
        <dbReference type="Rhea" id="RHEA:21864"/>
        <dbReference type="ChEBI" id="CHEBI:15377"/>
        <dbReference type="ChEBI" id="CHEBI:15378"/>
        <dbReference type="ChEBI" id="CHEBI:57925"/>
        <dbReference type="ChEBI" id="CHEBI:58896"/>
        <dbReference type="ChEBI" id="CHEBI:71261"/>
        <dbReference type="EC" id="3.1.2.6"/>
    </reaction>
</comment>